<dbReference type="Gene3D" id="3.40.50.1820">
    <property type="entry name" value="alpha/beta hydrolase"/>
    <property type="match status" value="1"/>
</dbReference>
<protein>
    <submittedName>
        <fullName evidence="2">Alpha/beta hydrolase family protein</fullName>
    </submittedName>
</protein>
<evidence type="ECO:0000313" key="2">
    <source>
        <dbReference type="EMBL" id="KXZ57199.1"/>
    </source>
</evidence>
<dbReference type="AlphaFoldDB" id="A0A150H503"/>
<dbReference type="SUPFAM" id="SSF53474">
    <property type="entry name" value="alpha/beta-Hydrolases"/>
    <property type="match status" value="1"/>
</dbReference>
<keyword evidence="2" id="KW-0378">Hydrolase</keyword>
<dbReference type="EMBL" id="LQQC01000013">
    <property type="protein sequence ID" value="KXZ57199.1"/>
    <property type="molecule type" value="Genomic_DNA"/>
</dbReference>
<organism evidence="2 3">
    <name type="scientific">Brevibacterium ravenspurgense</name>
    <dbReference type="NCBI Taxonomy" id="479117"/>
    <lineage>
        <taxon>Bacteria</taxon>
        <taxon>Bacillati</taxon>
        <taxon>Actinomycetota</taxon>
        <taxon>Actinomycetes</taxon>
        <taxon>Micrococcales</taxon>
        <taxon>Brevibacteriaceae</taxon>
        <taxon>Brevibacterium</taxon>
    </lineage>
</organism>
<name>A0A150H503_9MICO</name>
<comment type="caution">
    <text evidence="2">The sequence shown here is derived from an EMBL/GenBank/DDBJ whole genome shotgun (WGS) entry which is preliminary data.</text>
</comment>
<accession>A0A150H503</accession>
<feature type="domain" description="Serine aminopeptidase S33" evidence="1">
    <location>
        <begin position="65"/>
        <end position="180"/>
    </location>
</feature>
<sequence>METCEWQRDILGPGFQQLALPLADGQRATLVRCDSALDAALAAERVPEDESGSQPAGENFLRDTAVLYLHGWSDYFFNRRLARLWTSFGARFYALDLRDYGRNLRPGDPDQMPGYIDDLAAYDEEIEAALAIISAENPTSRTVLAAHSTGGLIAALWANRNPGRLKALALNAPWLEFQFSAAARRITTPFLGSSKRKERAPRALPLAIPNFYVQAASENHGAPPWDLALKPPNGFPVYGQWLRAIFDGHEEVAAGLDIQEPVLVQISQESFRGTSYTTKMAHSDIVLDVDRIARRAVRLGLETVLARVPDAVHDVFLSDRGAFDVAAEQLRRFARGYIAD</sequence>
<dbReference type="Proteomes" id="UP000243589">
    <property type="component" value="Unassembled WGS sequence"/>
</dbReference>
<dbReference type="InterPro" id="IPR022742">
    <property type="entry name" value="Hydrolase_4"/>
</dbReference>
<gene>
    <name evidence="2" type="ORF">Bravens_02029</name>
</gene>
<dbReference type="InterPro" id="IPR029058">
    <property type="entry name" value="AB_hydrolase_fold"/>
</dbReference>
<proteinExistence type="predicted"/>
<dbReference type="GO" id="GO:0016787">
    <property type="term" value="F:hydrolase activity"/>
    <property type="evidence" value="ECO:0007669"/>
    <property type="project" value="UniProtKB-KW"/>
</dbReference>
<reference evidence="2 3" key="1">
    <citation type="submission" date="2016-01" db="EMBL/GenBank/DDBJ databases">
        <title>Use of Whole Genome Sequencing to ascertain that Brevibacterium massiliense (Roux, Raoult 2009) is a later heterotypic synonym of Brevibacterium ravenspurgense (Mages 2008).</title>
        <authorList>
            <person name="Bernier A.-M."/>
            <person name="Burdz T."/>
            <person name="Huynh C."/>
            <person name="Pachecho A.L."/>
            <person name="Wiebe D."/>
            <person name="Bonner C."/>
            <person name="Bernard K."/>
        </authorList>
    </citation>
    <scope>NUCLEOTIDE SEQUENCE [LARGE SCALE GENOMIC DNA]</scope>
    <source>
        <strain evidence="2 3">CCUG56047</strain>
    </source>
</reference>
<keyword evidence="3" id="KW-1185">Reference proteome</keyword>
<dbReference type="PATRIC" id="fig|479117.4.peg.2014"/>
<dbReference type="RefSeq" id="WP_062023103.1">
    <property type="nucleotide sequence ID" value="NZ_LQQC01000013.1"/>
</dbReference>
<evidence type="ECO:0000313" key="3">
    <source>
        <dbReference type="Proteomes" id="UP000243589"/>
    </source>
</evidence>
<dbReference type="Pfam" id="PF12146">
    <property type="entry name" value="Hydrolase_4"/>
    <property type="match status" value="1"/>
</dbReference>
<evidence type="ECO:0000259" key="1">
    <source>
        <dbReference type="Pfam" id="PF12146"/>
    </source>
</evidence>